<evidence type="ECO:0000313" key="6">
    <source>
        <dbReference type="Proteomes" id="UP000285768"/>
    </source>
</evidence>
<sequence length="198" mass="21425">MGIGDAEGLAQHKWHVREEVRRRRAAMGSDERLRARDALTDRLISLVRDRGASSVSCYASLPDEPDTSAFLEWALDNGVEVLLPVSLTGSRLAWTHSDGSQLVPGRHGILEPSGEQLPASAAAALDLMLIPACAVDLRGTRLGWGLGYFDRCLSELARRPPLFAVVHEADVLPALPAEPHDIPVDGAVTPDAVRLFPR</sequence>
<comment type="cofactor">
    <cofactor evidence="4">
        <name>Mg(2+)</name>
        <dbReference type="ChEBI" id="CHEBI:18420"/>
    </cofactor>
</comment>
<dbReference type="InterPro" id="IPR037171">
    <property type="entry name" value="NagB/RpiA_transferase-like"/>
</dbReference>
<dbReference type="NCBIfam" id="TIGR02727">
    <property type="entry name" value="MTHFS_bact"/>
    <property type="match status" value="1"/>
</dbReference>
<dbReference type="GO" id="GO:0030272">
    <property type="term" value="F:5-formyltetrahydrofolate cyclo-ligase activity"/>
    <property type="evidence" value="ECO:0007669"/>
    <property type="project" value="UniProtKB-EC"/>
</dbReference>
<organism evidence="5 6">
    <name type="scientific">Leucobacter muris</name>
    <dbReference type="NCBI Taxonomy" id="1935379"/>
    <lineage>
        <taxon>Bacteria</taxon>
        <taxon>Bacillati</taxon>
        <taxon>Actinomycetota</taxon>
        <taxon>Actinomycetes</taxon>
        <taxon>Micrococcales</taxon>
        <taxon>Microbacteriaceae</taxon>
        <taxon>Leucobacter</taxon>
    </lineage>
</organism>
<dbReference type="Proteomes" id="UP000285768">
    <property type="component" value="Chromosome"/>
</dbReference>
<accession>A0ABX5QH60</accession>
<evidence type="ECO:0000313" key="5">
    <source>
        <dbReference type="EMBL" id="QAB18424.1"/>
    </source>
</evidence>
<protein>
    <recommendedName>
        <fullName evidence="4">5-formyltetrahydrofolate cyclo-ligase</fullName>
        <ecNumber evidence="4">6.3.3.2</ecNumber>
    </recommendedName>
</protein>
<dbReference type="InterPro" id="IPR002698">
    <property type="entry name" value="FTHF_cligase"/>
</dbReference>
<comment type="catalytic activity">
    <reaction evidence="4">
        <text>(6S)-5-formyl-5,6,7,8-tetrahydrofolate + ATP = (6R)-5,10-methenyltetrahydrofolate + ADP + phosphate</text>
        <dbReference type="Rhea" id="RHEA:10488"/>
        <dbReference type="ChEBI" id="CHEBI:30616"/>
        <dbReference type="ChEBI" id="CHEBI:43474"/>
        <dbReference type="ChEBI" id="CHEBI:57455"/>
        <dbReference type="ChEBI" id="CHEBI:57457"/>
        <dbReference type="ChEBI" id="CHEBI:456216"/>
        <dbReference type="EC" id="6.3.3.2"/>
    </reaction>
</comment>
<dbReference type="InterPro" id="IPR024185">
    <property type="entry name" value="FTHF_cligase-like_sf"/>
</dbReference>
<dbReference type="PANTHER" id="PTHR23407">
    <property type="entry name" value="ATPASE INHIBITOR/5-FORMYLTETRAHYDROFOLATE CYCLO-LIGASE"/>
    <property type="match status" value="1"/>
</dbReference>
<evidence type="ECO:0000256" key="4">
    <source>
        <dbReference type="RuleBase" id="RU361279"/>
    </source>
</evidence>
<dbReference type="EMBL" id="CP035037">
    <property type="protein sequence ID" value="QAB18424.1"/>
    <property type="molecule type" value="Genomic_DNA"/>
</dbReference>
<dbReference type="Pfam" id="PF01812">
    <property type="entry name" value="5-FTHF_cyc-lig"/>
    <property type="match status" value="1"/>
</dbReference>
<keyword evidence="4" id="KW-0479">Metal-binding</keyword>
<keyword evidence="4" id="KW-0460">Magnesium</keyword>
<dbReference type="PIRSF" id="PIRSF006806">
    <property type="entry name" value="FTHF_cligase"/>
    <property type="match status" value="1"/>
</dbReference>
<keyword evidence="5" id="KW-0436">Ligase</keyword>
<keyword evidence="3 4" id="KW-0067">ATP-binding</keyword>
<dbReference type="PANTHER" id="PTHR23407:SF1">
    <property type="entry name" value="5-FORMYLTETRAHYDROFOLATE CYCLO-LIGASE"/>
    <property type="match status" value="1"/>
</dbReference>
<gene>
    <name evidence="5" type="ORF">Leucomu_11305</name>
</gene>
<dbReference type="Gene3D" id="3.40.50.10420">
    <property type="entry name" value="NagB/RpiA/CoA transferase-like"/>
    <property type="match status" value="1"/>
</dbReference>
<evidence type="ECO:0000256" key="2">
    <source>
        <dbReference type="ARBA" id="ARBA00022741"/>
    </source>
</evidence>
<evidence type="ECO:0000256" key="3">
    <source>
        <dbReference type="ARBA" id="ARBA00022840"/>
    </source>
</evidence>
<dbReference type="EC" id="6.3.3.2" evidence="4"/>
<keyword evidence="2 4" id="KW-0547">Nucleotide-binding</keyword>
<proteinExistence type="inferred from homology"/>
<comment type="similarity">
    <text evidence="1 4">Belongs to the 5-formyltetrahydrofolate cyclo-ligase family.</text>
</comment>
<evidence type="ECO:0000256" key="1">
    <source>
        <dbReference type="ARBA" id="ARBA00010638"/>
    </source>
</evidence>
<reference evidence="5 6" key="1">
    <citation type="submission" date="2019-01" db="EMBL/GenBank/DDBJ databases">
        <title>Leucobacter muris sp. nov. isolated from the nose of a laboratory mouse.</title>
        <authorList>
            <person name="Benga L."/>
            <person name="Sproeer C."/>
            <person name="Schumann P."/>
            <person name="Verbarg S."/>
            <person name="Bunk B."/>
            <person name="Engelhardt E."/>
            <person name="Benten P.M."/>
            <person name="Sager M."/>
        </authorList>
    </citation>
    <scope>NUCLEOTIDE SEQUENCE [LARGE SCALE GENOMIC DNA]</scope>
    <source>
        <strain evidence="5 6">DSM 101948</strain>
    </source>
</reference>
<name>A0ABX5QH60_9MICO</name>
<dbReference type="RefSeq" id="WP_128387294.1">
    <property type="nucleotide sequence ID" value="NZ_CP035037.1"/>
</dbReference>
<dbReference type="SUPFAM" id="SSF100950">
    <property type="entry name" value="NagB/RpiA/CoA transferase-like"/>
    <property type="match status" value="1"/>
</dbReference>
<keyword evidence="6" id="KW-1185">Reference proteome</keyword>